<evidence type="ECO:0000256" key="6">
    <source>
        <dbReference type="ARBA" id="ARBA00022846"/>
    </source>
</evidence>
<dbReference type="EMBL" id="LVLJ01002657">
    <property type="protein sequence ID" value="OAE24304.1"/>
    <property type="molecule type" value="Genomic_DNA"/>
</dbReference>
<dbReference type="PANTHER" id="PTHR31598">
    <property type="entry name" value="IQ DOMAIN-CONTAINING PROTEIN D"/>
    <property type="match status" value="1"/>
</dbReference>
<evidence type="ECO:0000256" key="1">
    <source>
        <dbReference type="ARBA" id="ARBA00003029"/>
    </source>
</evidence>
<comment type="caution">
    <text evidence="11">The sequence shown here is derived from an EMBL/GenBank/DDBJ whole genome shotgun (WGS) entry which is preliminary data.</text>
</comment>
<comment type="function">
    <text evidence="1">Component of the nexin-dynein regulatory complex (N-DRC), a key regulator of ciliary/flagellar motility which maintains the alignment and integrity of the distal axoneme and regulates microtubule sliding in motile axonemes.</text>
</comment>
<keyword evidence="5" id="KW-0963">Cytoplasm</keyword>
<evidence type="ECO:0000256" key="9">
    <source>
        <dbReference type="ARBA" id="ARBA00023273"/>
    </source>
</evidence>
<reference evidence="11" key="1">
    <citation type="submission" date="2016-03" db="EMBL/GenBank/DDBJ databases">
        <title>Mechanisms controlling the formation of the plant cell surface in tip-growing cells are functionally conserved among land plants.</title>
        <authorList>
            <person name="Honkanen S."/>
            <person name="Jones V.A."/>
            <person name="Morieri G."/>
            <person name="Champion C."/>
            <person name="Hetherington A.J."/>
            <person name="Kelly S."/>
            <person name="Saint-Marcoux D."/>
            <person name="Proust H."/>
            <person name="Prescott H."/>
            <person name="Dolan L."/>
        </authorList>
    </citation>
    <scope>NUCLEOTIDE SEQUENCE [LARGE SCALE GENOMIC DNA]</scope>
    <source>
        <tissue evidence="11">Whole gametophyte</tissue>
    </source>
</reference>
<evidence type="ECO:0000256" key="3">
    <source>
        <dbReference type="ARBA" id="ARBA00009071"/>
    </source>
</evidence>
<keyword evidence="12" id="KW-1185">Reference proteome</keyword>
<keyword evidence="6" id="KW-0282">Flagellum</keyword>
<evidence type="ECO:0000256" key="7">
    <source>
        <dbReference type="ARBA" id="ARBA00023069"/>
    </source>
</evidence>
<keyword evidence="9" id="KW-0966">Cell projection</keyword>
<sequence length="483" mass="55448">MVNRSEQAVQMAAVSPAATKKASVAKASKKPHHVFPLPGFFPRYGQYVVDDDGEQVVERVQVEKEPTLPDNIEEIIAREPPVIYCSALLNLLDEGLVMLWGLSYVTDEFLSLMERRISDPVKQQHAEILKNNVSPHYCNKGTRGMKKSEQEVYEALLVHVEILFNWERAVLSGEQETLLDAERQLSWSAWVLARLFAQHSDSAEIFASLKTKQSGSGKYFQKMFQKFRMLALKRLGTSLEEEEAIEDYRKEMYYREEKAMKEHQALELQLDAERKERARQYAQYKEAEKKIQQDKDTSNAQRMALEAQLKADCDSLAEREFKAFNAEETMLLAENTTMSTNLTKMQNDNRDRELSLRGKKGQSVEEVQALLEEYEQGILTRKAELDALCPGALDGIGISYANVGRVVWRKVVHRACAPISNFCTSGASREEHRDMKAKINLYQGYFDEKARLAAVKAEEERLAWERICVSAFKRLLTRVYYMQ</sequence>
<dbReference type="InterPro" id="IPR042815">
    <property type="entry name" value="DRC10"/>
</dbReference>
<dbReference type="Proteomes" id="UP000077202">
    <property type="component" value="Unassembled WGS sequence"/>
</dbReference>
<evidence type="ECO:0000256" key="10">
    <source>
        <dbReference type="SAM" id="Coils"/>
    </source>
</evidence>
<evidence type="ECO:0000256" key="2">
    <source>
        <dbReference type="ARBA" id="ARBA00004611"/>
    </source>
</evidence>
<keyword evidence="8" id="KW-0206">Cytoskeleton</keyword>
<feature type="coiled-coil region" evidence="10">
    <location>
        <begin position="256"/>
        <end position="290"/>
    </location>
</feature>
<evidence type="ECO:0000313" key="11">
    <source>
        <dbReference type="EMBL" id="OAE24304.1"/>
    </source>
</evidence>
<proteinExistence type="inferred from homology"/>
<evidence type="ECO:0000256" key="4">
    <source>
        <dbReference type="ARBA" id="ARBA00021752"/>
    </source>
</evidence>
<keyword evidence="10" id="KW-0175">Coiled coil</keyword>
<name>A0A176VU25_MARPO</name>
<evidence type="ECO:0000256" key="5">
    <source>
        <dbReference type="ARBA" id="ARBA00022490"/>
    </source>
</evidence>
<comment type="subcellular location">
    <subcellularLocation>
        <location evidence="2">Cytoplasm</location>
        <location evidence="2">Cytoskeleton</location>
        <location evidence="2">Flagellum axoneme</location>
    </subcellularLocation>
</comment>
<gene>
    <name evidence="11" type="ORF">AXG93_1052s1270</name>
</gene>
<dbReference type="AlphaFoldDB" id="A0A176VU25"/>
<evidence type="ECO:0000313" key="12">
    <source>
        <dbReference type="Proteomes" id="UP000077202"/>
    </source>
</evidence>
<dbReference type="PANTHER" id="PTHR31598:SF1">
    <property type="entry name" value="DYNEIN REGULATORY COMPLEX PROTEIN 10"/>
    <property type="match status" value="1"/>
</dbReference>
<accession>A0A176VU25</accession>
<keyword evidence="7" id="KW-0969">Cilium</keyword>
<protein>
    <recommendedName>
        <fullName evidence="4">Dynein regulatory complex protein 10</fullName>
    </recommendedName>
</protein>
<organism evidence="11 12">
    <name type="scientific">Marchantia polymorpha subsp. ruderalis</name>
    <dbReference type="NCBI Taxonomy" id="1480154"/>
    <lineage>
        <taxon>Eukaryota</taxon>
        <taxon>Viridiplantae</taxon>
        <taxon>Streptophyta</taxon>
        <taxon>Embryophyta</taxon>
        <taxon>Marchantiophyta</taxon>
        <taxon>Marchantiopsida</taxon>
        <taxon>Marchantiidae</taxon>
        <taxon>Marchantiales</taxon>
        <taxon>Marchantiaceae</taxon>
        <taxon>Marchantia</taxon>
    </lineage>
</organism>
<comment type="similarity">
    <text evidence="3">Belongs to the DRC10 family.</text>
</comment>
<evidence type="ECO:0000256" key="8">
    <source>
        <dbReference type="ARBA" id="ARBA00023212"/>
    </source>
</evidence>